<dbReference type="Proteomes" id="UP000462435">
    <property type="component" value="Unassembled WGS sequence"/>
</dbReference>
<dbReference type="AlphaFoldDB" id="A0A7V8FVM1"/>
<gene>
    <name evidence="2" type="ORF">GAK35_02747</name>
</gene>
<comment type="caution">
    <text evidence="2">The sequence shown here is derived from an EMBL/GenBank/DDBJ whole genome shotgun (WGS) entry which is preliminary data.</text>
</comment>
<feature type="region of interest" description="Disordered" evidence="1">
    <location>
        <begin position="56"/>
        <end position="90"/>
    </location>
</feature>
<evidence type="ECO:0000313" key="2">
    <source>
        <dbReference type="EMBL" id="KAF1042374.1"/>
    </source>
</evidence>
<dbReference type="Gene3D" id="1.10.238.160">
    <property type="match status" value="1"/>
</dbReference>
<proteinExistence type="predicted"/>
<organism evidence="2 3">
    <name type="scientific">Herbaspirillum frisingense</name>
    <dbReference type="NCBI Taxonomy" id="92645"/>
    <lineage>
        <taxon>Bacteria</taxon>
        <taxon>Pseudomonadati</taxon>
        <taxon>Pseudomonadota</taxon>
        <taxon>Betaproteobacteria</taxon>
        <taxon>Burkholderiales</taxon>
        <taxon>Oxalobacteraceae</taxon>
        <taxon>Herbaspirillum</taxon>
    </lineage>
</organism>
<sequence>MMDKLKLYLDMPELIIATTLAETTIQKMIRDNEFPAPRQIAGRRVGWLVDEVKEWARTRPKSELPPPPNTGAKKPGRGRPQSPRDDQKGA</sequence>
<name>A0A7V8FVM1_9BURK</name>
<dbReference type="InterPro" id="IPR010260">
    <property type="entry name" value="AlpA"/>
</dbReference>
<evidence type="ECO:0008006" key="4">
    <source>
        <dbReference type="Google" id="ProtNLM"/>
    </source>
</evidence>
<reference evidence="3" key="1">
    <citation type="journal article" date="2020" name="MBio">
        <title>Horizontal gene transfer to a defensive symbiont with a reduced genome amongst a multipartite beetle microbiome.</title>
        <authorList>
            <person name="Waterworth S.C."/>
            <person name="Florez L.V."/>
            <person name="Rees E.R."/>
            <person name="Hertweck C."/>
            <person name="Kaltenpoth M."/>
            <person name="Kwan J.C."/>
        </authorList>
    </citation>
    <scope>NUCLEOTIDE SEQUENCE [LARGE SCALE GENOMIC DNA]</scope>
</reference>
<accession>A0A7V8FVM1</accession>
<evidence type="ECO:0000313" key="3">
    <source>
        <dbReference type="Proteomes" id="UP000462435"/>
    </source>
</evidence>
<protein>
    <recommendedName>
        <fullName evidence="4">AlpA family phage regulatory protein</fullName>
    </recommendedName>
</protein>
<evidence type="ECO:0000256" key="1">
    <source>
        <dbReference type="SAM" id="MobiDB-lite"/>
    </source>
</evidence>
<dbReference type="EMBL" id="WNDX01000085">
    <property type="protein sequence ID" value="KAF1042374.1"/>
    <property type="molecule type" value="Genomic_DNA"/>
</dbReference>
<dbReference type="Pfam" id="PF05930">
    <property type="entry name" value="Phage_AlpA"/>
    <property type="match status" value="1"/>
</dbReference>